<sequence length="77" mass="8336">MKFTAVAILALIVATSASADNNACVVLDCPKNYDPVCANNGFTYLNQCEFDNAACDIHIRVQLKVLHTGMCRRDEGG</sequence>
<keyword evidence="1" id="KW-0732">Signal</keyword>
<keyword evidence="4" id="KW-1185">Reference proteome</keyword>
<name>G5A8Z8_PHYSP</name>
<dbReference type="PROSITE" id="PS51465">
    <property type="entry name" value="KAZAL_2"/>
    <property type="match status" value="1"/>
</dbReference>
<dbReference type="InterPro" id="IPR036058">
    <property type="entry name" value="Kazal_dom_sf"/>
</dbReference>
<dbReference type="KEGG" id="psoj:PHYSODRAFT_254104"/>
<feature type="chain" id="PRO_5003472884" evidence="1">
    <location>
        <begin position="20"/>
        <end position="77"/>
    </location>
</feature>
<dbReference type="Gene3D" id="3.30.60.30">
    <property type="match status" value="1"/>
</dbReference>
<dbReference type="RefSeq" id="XP_009536546.1">
    <property type="nucleotide sequence ID" value="XM_009538251.1"/>
</dbReference>
<organism evidence="3 4">
    <name type="scientific">Phytophthora sojae (strain P6497)</name>
    <name type="common">Soybean stem and root rot agent</name>
    <name type="synonym">Phytophthora megasperma f. sp. glycines</name>
    <dbReference type="NCBI Taxonomy" id="1094619"/>
    <lineage>
        <taxon>Eukaryota</taxon>
        <taxon>Sar</taxon>
        <taxon>Stramenopiles</taxon>
        <taxon>Oomycota</taxon>
        <taxon>Peronosporomycetes</taxon>
        <taxon>Peronosporales</taxon>
        <taxon>Peronosporaceae</taxon>
        <taxon>Phytophthora</taxon>
    </lineage>
</organism>
<dbReference type="AlphaFoldDB" id="G5A8Z8"/>
<dbReference type="InterPro" id="IPR002350">
    <property type="entry name" value="Kazal_dom"/>
</dbReference>
<dbReference type="Pfam" id="PF07648">
    <property type="entry name" value="Kazal_2"/>
    <property type="match status" value="1"/>
</dbReference>
<dbReference type="SMR" id="G5A8Z8"/>
<proteinExistence type="predicted"/>
<reference evidence="3 4" key="1">
    <citation type="journal article" date="2006" name="Science">
        <title>Phytophthora genome sequences uncover evolutionary origins and mechanisms of pathogenesis.</title>
        <authorList>
            <person name="Tyler B.M."/>
            <person name="Tripathy S."/>
            <person name="Zhang X."/>
            <person name="Dehal P."/>
            <person name="Jiang R.H."/>
            <person name="Aerts A."/>
            <person name="Arredondo F.D."/>
            <person name="Baxter L."/>
            <person name="Bensasson D."/>
            <person name="Beynon J.L."/>
            <person name="Chapman J."/>
            <person name="Damasceno C.M."/>
            <person name="Dorrance A.E."/>
            <person name="Dou D."/>
            <person name="Dickerman A.W."/>
            <person name="Dubchak I.L."/>
            <person name="Garbelotto M."/>
            <person name="Gijzen M."/>
            <person name="Gordon S.G."/>
            <person name="Govers F."/>
            <person name="Grunwald N.J."/>
            <person name="Huang W."/>
            <person name="Ivors K.L."/>
            <person name="Jones R.W."/>
            <person name="Kamoun S."/>
            <person name="Krampis K."/>
            <person name="Lamour K.H."/>
            <person name="Lee M.K."/>
            <person name="McDonald W.H."/>
            <person name="Medina M."/>
            <person name="Meijer H.J."/>
            <person name="Nordberg E.K."/>
            <person name="Maclean D.J."/>
            <person name="Ospina-Giraldo M.D."/>
            <person name="Morris P.F."/>
            <person name="Phuntumart V."/>
            <person name="Putnam N.H."/>
            <person name="Rash S."/>
            <person name="Rose J.K."/>
            <person name="Sakihama Y."/>
            <person name="Salamov A.A."/>
            <person name="Savidor A."/>
            <person name="Scheuring C.F."/>
            <person name="Smith B.M."/>
            <person name="Sobral B.W."/>
            <person name="Terry A."/>
            <person name="Torto-Alalibo T.A."/>
            <person name="Win J."/>
            <person name="Xu Z."/>
            <person name="Zhang H."/>
            <person name="Grigoriev I.V."/>
            <person name="Rokhsar D.S."/>
            <person name="Boore J.L."/>
        </authorList>
    </citation>
    <scope>NUCLEOTIDE SEQUENCE [LARGE SCALE GENOMIC DNA]</scope>
    <source>
        <strain evidence="3 4">P6497</strain>
    </source>
</reference>
<dbReference type="SMART" id="SM00280">
    <property type="entry name" value="KAZAL"/>
    <property type="match status" value="1"/>
</dbReference>
<dbReference type="InParanoid" id="G5A8Z8"/>
<feature type="non-terminal residue" evidence="3">
    <location>
        <position position="77"/>
    </location>
</feature>
<dbReference type="CDD" id="cd00104">
    <property type="entry name" value="KAZAL_FS"/>
    <property type="match status" value="1"/>
</dbReference>
<feature type="domain" description="Kazal-like" evidence="2">
    <location>
        <begin position="18"/>
        <end position="73"/>
    </location>
</feature>
<gene>
    <name evidence="3" type="ORF">PHYSODRAFT_254104</name>
</gene>
<dbReference type="Proteomes" id="UP000002640">
    <property type="component" value="Unassembled WGS sequence"/>
</dbReference>
<feature type="signal peptide" evidence="1">
    <location>
        <begin position="1"/>
        <end position="19"/>
    </location>
</feature>
<dbReference type="SUPFAM" id="SSF100895">
    <property type="entry name" value="Kazal-type serine protease inhibitors"/>
    <property type="match status" value="1"/>
</dbReference>
<evidence type="ECO:0000259" key="2">
    <source>
        <dbReference type="PROSITE" id="PS51465"/>
    </source>
</evidence>
<evidence type="ECO:0000313" key="3">
    <source>
        <dbReference type="EMBL" id="EGZ08374.1"/>
    </source>
</evidence>
<protein>
    <submittedName>
        <fullName evidence="3">Kazal-like serine protease inhibitor domain-containing protein</fullName>
    </submittedName>
</protein>
<accession>G5A8Z8</accession>
<dbReference type="GeneID" id="20638461"/>
<dbReference type="EMBL" id="JH159161">
    <property type="protein sequence ID" value="EGZ08374.1"/>
    <property type="molecule type" value="Genomic_DNA"/>
</dbReference>
<evidence type="ECO:0000256" key="1">
    <source>
        <dbReference type="SAM" id="SignalP"/>
    </source>
</evidence>
<evidence type="ECO:0000313" key="4">
    <source>
        <dbReference type="Proteomes" id="UP000002640"/>
    </source>
</evidence>